<evidence type="ECO:0000256" key="1">
    <source>
        <dbReference type="ARBA" id="ARBA00011926"/>
    </source>
</evidence>
<proteinExistence type="predicted"/>
<keyword evidence="4" id="KW-0949">S-adenosyl-L-methionine</keyword>
<dbReference type="PANTHER" id="PTHR12189:SF2">
    <property type="entry name" value="MRNA CAP GUANINE-N7 METHYLTRANSFERASE"/>
    <property type="match status" value="1"/>
</dbReference>
<dbReference type="InterPro" id="IPR039753">
    <property type="entry name" value="RG7MT1"/>
</dbReference>
<dbReference type="PROSITE" id="PS51562">
    <property type="entry name" value="RNA_CAP0_MT"/>
    <property type="match status" value="1"/>
</dbReference>
<evidence type="ECO:0000259" key="9">
    <source>
        <dbReference type="PROSITE" id="PS51562"/>
    </source>
</evidence>
<comment type="catalytic activity">
    <reaction evidence="7">
        <text>a 5'-end (5'-triphosphoguanosine)-ribonucleoside in mRNA + S-adenosyl-L-methionine = a 5'-end (N(7)-methyl 5'-triphosphoguanosine)-ribonucleoside in mRNA + S-adenosyl-L-homocysteine</text>
        <dbReference type="Rhea" id="RHEA:67008"/>
        <dbReference type="Rhea" id="RHEA-COMP:17166"/>
        <dbReference type="Rhea" id="RHEA-COMP:17167"/>
        <dbReference type="ChEBI" id="CHEBI:57856"/>
        <dbReference type="ChEBI" id="CHEBI:59789"/>
        <dbReference type="ChEBI" id="CHEBI:156461"/>
        <dbReference type="ChEBI" id="CHEBI:167617"/>
        <dbReference type="EC" id="2.1.1.56"/>
    </reaction>
</comment>
<keyword evidence="10" id="KW-1185">Reference proteome</keyword>
<evidence type="ECO:0000256" key="8">
    <source>
        <dbReference type="SAM" id="MobiDB-lite"/>
    </source>
</evidence>
<keyword evidence="2" id="KW-0489">Methyltransferase</keyword>
<feature type="domain" description="MRNA cap 0 methyltransferase" evidence="9">
    <location>
        <begin position="159"/>
        <end position="429"/>
    </location>
</feature>
<dbReference type="RefSeq" id="XP_018007279.1">
    <property type="nucleotide sequence ID" value="XM_018151790.2"/>
</dbReference>
<dbReference type="EC" id="2.1.1.56" evidence="1"/>
<evidence type="ECO:0000256" key="5">
    <source>
        <dbReference type="ARBA" id="ARBA00022884"/>
    </source>
</evidence>
<evidence type="ECO:0000313" key="10">
    <source>
        <dbReference type="Proteomes" id="UP000694843"/>
    </source>
</evidence>
<keyword evidence="6" id="KW-0507">mRNA processing</keyword>
<reference evidence="11" key="1">
    <citation type="submission" date="2025-08" db="UniProtKB">
        <authorList>
            <consortium name="RefSeq"/>
        </authorList>
    </citation>
    <scope>IDENTIFICATION</scope>
    <source>
        <tissue evidence="11">Whole organism</tissue>
    </source>
</reference>
<protein>
    <recommendedName>
        <fullName evidence="1">mRNA (guanine-N(7))-methyltransferase</fullName>
        <ecNumber evidence="1">2.1.1.56</ecNumber>
    </recommendedName>
</protein>
<gene>
    <name evidence="11" type="primary">LOC108665073</name>
</gene>
<dbReference type="GeneID" id="108665073"/>
<evidence type="ECO:0000313" key="11">
    <source>
        <dbReference type="RefSeq" id="XP_018007279.1"/>
    </source>
</evidence>
<dbReference type="PROSITE" id="PS51257">
    <property type="entry name" value="PROKAR_LIPOPROTEIN"/>
    <property type="match status" value="1"/>
</dbReference>
<dbReference type="GO" id="GO:0005634">
    <property type="term" value="C:nucleus"/>
    <property type="evidence" value="ECO:0007669"/>
    <property type="project" value="TreeGrafter"/>
</dbReference>
<keyword evidence="3" id="KW-0808">Transferase</keyword>
<dbReference type="Pfam" id="PF03291">
    <property type="entry name" value="mRNA_G-N7_MeTrfase"/>
    <property type="match status" value="1"/>
</dbReference>
<keyword evidence="6" id="KW-0506">mRNA capping</keyword>
<dbReference type="SUPFAM" id="SSF53335">
    <property type="entry name" value="S-adenosyl-L-methionine-dependent methyltransferases"/>
    <property type="match status" value="1"/>
</dbReference>
<dbReference type="Proteomes" id="UP000694843">
    <property type="component" value="Unplaced"/>
</dbReference>
<accession>A0A8B7N236</accession>
<evidence type="ECO:0000256" key="4">
    <source>
        <dbReference type="ARBA" id="ARBA00022691"/>
    </source>
</evidence>
<name>A0A8B7N236_HYAAZ</name>
<dbReference type="KEGG" id="hazt:108665073"/>
<dbReference type="Gene3D" id="3.40.50.150">
    <property type="entry name" value="Vaccinia Virus protein VP39"/>
    <property type="match status" value="1"/>
</dbReference>
<organism evidence="10 11">
    <name type="scientific">Hyalella azteca</name>
    <name type="common">Amphipod</name>
    <dbReference type="NCBI Taxonomy" id="294128"/>
    <lineage>
        <taxon>Eukaryota</taxon>
        <taxon>Metazoa</taxon>
        <taxon>Ecdysozoa</taxon>
        <taxon>Arthropoda</taxon>
        <taxon>Crustacea</taxon>
        <taxon>Multicrustacea</taxon>
        <taxon>Malacostraca</taxon>
        <taxon>Eumalacostraca</taxon>
        <taxon>Peracarida</taxon>
        <taxon>Amphipoda</taxon>
        <taxon>Senticaudata</taxon>
        <taxon>Talitrida</taxon>
        <taxon>Talitroidea</taxon>
        <taxon>Hyalellidae</taxon>
        <taxon>Hyalella</taxon>
    </lineage>
</organism>
<dbReference type="GO" id="GO:0004482">
    <property type="term" value="F:mRNA 5'-cap (guanine-N7-)-methyltransferase activity"/>
    <property type="evidence" value="ECO:0007669"/>
    <property type="project" value="UniProtKB-EC"/>
</dbReference>
<dbReference type="GO" id="GO:0003723">
    <property type="term" value="F:RNA binding"/>
    <property type="evidence" value="ECO:0007669"/>
    <property type="project" value="UniProtKB-KW"/>
</dbReference>
<feature type="compositionally biased region" description="Basic and acidic residues" evidence="8">
    <location>
        <begin position="30"/>
        <end position="58"/>
    </location>
</feature>
<feature type="compositionally biased region" description="Polar residues" evidence="8">
    <location>
        <begin position="59"/>
        <end position="71"/>
    </location>
</feature>
<evidence type="ECO:0000256" key="2">
    <source>
        <dbReference type="ARBA" id="ARBA00022603"/>
    </source>
</evidence>
<dbReference type="InterPro" id="IPR004971">
    <property type="entry name" value="mRNA_G-N7_MeTrfase_dom"/>
</dbReference>
<keyword evidence="5" id="KW-0694">RNA-binding</keyword>
<sequence length="446" mass="51189">MASRRRQGSTAAKEETRGMQSSYSSSSCSKLRDSEYRDAAESERRFRDVTKMRRESFPRKQNASSSHSSDSWKPRFSAATLSNDWRSREEPMSMYRSRFSNFPSCNFTIQRRNCYDGAAQNPISGRKLDDVEDLRSTLNTLASRKSSNPTPSFIVRRRSTIYPLKTFNNWAKARIIQHAIPDDAEQTVVVMDLGCGRGIDLKKWAHARVHRVYLVEEDELDMKECLHRFTELNSRWPGRLKACFVNKDFAFDSIVLPELVDVISCQFFVQRAFNSLEEAETMAKNVARSLKDDGKFIASLVNAEKIKRWLDKFRGETRCTNGVFTVELATPISESSVAEFGTKMLFMIDDKVFPENLVQLETLTNVMKKFGLELVWRRSFLELYEEASRDEEHKPLLINMGVEAQGKLKMSQEQMETADLFEALMFRKILPIPEEVNATAATSACV</sequence>
<dbReference type="CDD" id="cd02440">
    <property type="entry name" value="AdoMet_MTases"/>
    <property type="match status" value="1"/>
</dbReference>
<dbReference type="InterPro" id="IPR029063">
    <property type="entry name" value="SAM-dependent_MTases_sf"/>
</dbReference>
<evidence type="ECO:0000256" key="3">
    <source>
        <dbReference type="ARBA" id="ARBA00022679"/>
    </source>
</evidence>
<dbReference type="OrthoDB" id="10248867at2759"/>
<dbReference type="PANTHER" id="PTHR12189">
    <property type="entry name" value="MRNA GUANINE-7- METHYLTRANSFERASE"/>
    <property type="match status" value="1"/>
</dbReference>
<dbReference type="AlphaFoldDB" id="A0A8B7N236"/>
<feature type="region of interest" description="Disordered" evidence="8">
    <location>
        <begin position="1"/>
        <end position="74"/>
    </location>
</feature>
<evidence type="ECO:0000256" key="7">
    <source>
        <dbReference type="ARBA" id="ARBA00044712"/>
    </source>
</evidence>
<evidence type="ECO:0000256" key="6">
    <source>
        <dbReference type="ARBA" id="ARBA00023042"/>
    </source>
</evidence>